<proteinExistence type="predicted"/>
<dbReference type="InterPro" id="IPR001130">
    <property type="entry name" value="TatD-like"/>
</dbReference>
<dbReference type="KEGG" id="eao:BD94_3925"/>
<dbReference type="GO" id="GO:0046872">
    <property type="term" value="F:metal ion binding"/>
    <property type="evidence" value="ECO:0007669"/>
    <property type="project" value="UniProtKB-KW"/>
</dbReference>
<gene>
    <name evidence="2" type="ORF">BD94_3925</name>
</gene>
<dbReference type="EMBL" id="CP007547">
    <property type="protein sequence ID" value="AIL47700.1"/>
    <property type="molecule type" value="Genomic_DNA"/>
</dbReference>
<dbReference type="eggNOG" id="COG0084">
    <property type="taxonomic scope" value="Bacteria"/>
</dbReference>
<evidence type="ECO:0000256" key="1">
    <source>
        <dbReference type="PIRSR" id="PIRSR005902-1"/>
    </source>
</evidence>
<evidence type="ECO:0000313" key="2">
    <source>
        <dbReference type="EMBL" id="AIL47700.1"/>
    </source>
</evidence>
<reference evidence="2" key="2">
    <citation type="journal article" date="2015" name="Genome Biol. Evol.">
        <title>Complete Genome Sequence and Transcriptomic Analysis of the Novel Pathogen Elizabethkingia anophelis in Response to Oxidative Stress.</title>
        <authorList>
            <person name="Li Y."/>
            <person name="Liu Y."/>
            <person name="Chew S.C."/>
            <person name="Tay M."/>
            <person name="Salido M.M."/>
            <person name="Teo J."/>
            <person name="Lauro F.M."/>
            <person name="Givskov M."/>
            <person name="Yang L."/>
        </authorList>
    </citation>
    <scope>NUCLEOTIDE SEQUENCE</scope>
    <source>
        <strain evidence="2">NUHP1</strain>
    </source>
</reference>
<evidence type="ECO:0000313" key="3">
    <source>
        <dbReference type="Proteomes" id="UP000028933"/>
    </source>
</evidence>
<feature type="binding site" evidence="1">
    <location>
        <position position="122"/>
    </location>
    <ligand>
        <name>a divalent metal cation</name>
        <dbReference type="ChEBI" id="CHEBI:60240"/>
        <label>2</label>
    </ligand>
</feature>
<name>A0A077EQD5_9FLAO</name>
<dbReference type="SUPFAM" id="SSF51556">
    <property type="entry name" value="Metallo-dependent hydrolases"/>
    <property type="match status" value="1"/>
</dbReference>
<dbReference type="STRING" id="1338011.BD94_3925"/>
<dbReference type="AlphaFoldDB" id="A0A077EQD5"/>
<reference evidence="2" key="1">
    <citation type="journal article" date="2013" name="Lancet">
        <title>First case of E anophelis outbreak in an intensive-care unit.</title>
        <authorList>
            <person name="Teo J."/>
            <person name="Tan S.Y."/>
            <person name="Tay M."/>
            <person name="Ding Y."/>
            <person name="Kjelleberg S."/>
            <person name="Givskov M."/>
            <person name="Lin R.T."/>
            <person name="Yang L."/>
        </authorList>
    </citation>
    <scope>NUCLEOTIDE SEQUENCE [LARGE SCALE GENOMIC DNA]</scope>
    <source>
        <strain evidence="2">NUHP1</strain>
    </source>
</reference>
<dbReference type="PANTHER" id="PTHR46124:SF2">
    <property type="entry name" value="D-AMINOACYL-TRNA DEACYLASE"/>
    <property type="match status" value="1"/>
</dbReference>
<dbReference type="Gene3D" id="3.20.20.140">
    <property type="entry name" value="Metal-dependent hydrolases"/>
    <property type="match status" value="1"/>
</dbReference>
<dbReference type="PIRSF" id="PIRSF005902">
    <property type="entry name" value="DNase_TatD"/>
    <property type="match status" value="1"/>
</dbReference>
<dbReference type="PANTHER" id="PTHR46124">
    <property type="entry name" value="D-AMINOACYL-TRNA DEACYLASE"/>
    <property type="match status" value="1"/>
</dbReference>
<keyword evidence="1" id="KW-0479">Metal-binding</keyword>
<feature type="binding site" evidence="1">
    <location>
        <position position="100"/>
    </location>
    <ligand>
        <name>a divalent metal cation</name>
        <dbReference type="ChEBI" id="CHEBI:60240"/>
        <label>2</label>
    </ligand>
</feature>
<sequence>MLFDFHHHHKKPDYKGVYNKSIYEEFSPEFYSIGLHPQDISDNWESEIEKVHTAAKASNCVSIGECGLDAFVNASIEVQIKVFKSQILIAEGLQKPLTIHCVRRYNEVINASKGVIIPKIIHGFNKKETIAAQLLQNGFYLSFGASLLNNLSLQKIFRQIPKETFVLETDTAEINIEKLYEKAAIIRGISMTELENIVDYNLKTIFRW</sequence>
<feature type="binding site" evidence="1">
    <location>
        <position position="65"/>
    </location>
    <ligand>
        <name>a divalent metal cation</name>
        <dbReference type="ChEBI" id="CHEBI:60240"/>
        <label>1</label>
    </ligand>
</feature>
<protein>
    <submittedName>
        <fullName evidence="2">Putative deoxyribonuclease YjjV</fullName>
    </submittedName>
</protein>
<accession>A0A077EQD5</accession>
<organism evidence="2 3">
    <name type="scientific">Elizabethkingia anophelis NUHP1</name>
    <dbReference type="NCBI Taxonomy" id="1338011"/>
    <lineage>
        <taxon>Bacteria</taxon>
        <taxon>Pseudomonadati</taxon>
        <taxon>Bacteroidota</taxon>
        <taxon>Flavobacteriia</taxon>
        <taxon>Flavobacteriales</taxon>
        <taxon>Weeksellaceae</taxon>
        <taxon>Elizabethkingia</taxon>
    </lineage>
</organism>
<feature type="binding site" evidence="1">
    <location>
        <position position="170"/>
    </location>
    <ligand>
        <name>a divalent metal cation</name>
        <dbReference type="ChEBI" id="CHEBI:60240"/>
        <label>1</label>
    </ligand>
</feature>
<dbReference type="Pfam" id="PF01026">
    <property type="entry name" value="TatD_DNase"/>
    <property type="match status" value="1"/>
</dbReference>
<dbReference type="InterPro" id="IPR032466">
    <property type="entry name" value="Metal_Hydrolase"/>
</dbReference>
<dbReference type="RefSeq" id="WP_021347454.1">
    <property type="nucleotide sequence ID" value="NZ_CP007547.1"/>
</dbReference>
<dbReference type="Proteomes" id="UP000028933">
    <property type="component" value="Chromosome"/>
</dbReference>
<dbReference type="GO" id="GO:0016788">
    <property type="term" value="F:hydrolase activity, acting on ester bonds"/>
    <property type="evidence" value="ECO:0007669"/>
    <property type="project" value="InterPro"/>
</dbReference>
<dbReference type="HOGENOM" id="CLU_031506_6_0_10"/>